<evidence type="ECO:0000313" key="2">
    <source>
        <dbReference type="Proteomes" id="UP001642483"/>
    </source>
</evidence>
<gene>
    <name evidence="1" type="ORF">CVLEPA_LOCUS21644</name>
</gene>
<sequence length="97" mass="10539">MSPSDYAKGFVIFDSTIVKETTFTITWSQYSYVPNTGNWFYEIQTGTHSEIVTILVTSKAADEAVAPFVVDSSLSTTNVDTGTPIVINAKVGDSFES</sequence>
<dbReference type="Proteomes" id="UP001642483">
    <property type="component" value="Unassembled WGS sequence"/>
</dbReference>
<protein>
    <submittedName>
        <fullName evidence="1">Uncharacterized protein</fullName>
    </submittedName>
</protein>
<reference evidence="1 2" key="1">
    <citation type="submission" date="2024-02" db="EMBL/GenBank/DDBJ databases">
        <authorList>
            <person name="Daric V."/>
            <person name="Darras S."/>
        </authorList>
    </citation>
    <scope>NUCLEOTIDE SEQUENCE [LARGE SCALE GENOMIC DNA]</scope>
</reference>
<comment type="caution">
    <text evidence="1">The sequence shown here is derived from an EMBL/GenBank/DDBJ whole genome shotgun (WGS) entry which is preliminary data.</text>
</comment>
<dbReference type="EMBL" id="CAWYQH010000108">
    <property type="protein sequence ID" value="CAK8689675.1"/>
    <property type="molecule type" value="Genomic_DNA"/>
</dbReference>
<evidence type="ECO:0000313" key="1">
    <source>
        <dbReference type="EMBL" id="CAK8689675.1"/>
    </source>
</evidence>
<proteinExistence type="predicted"/>
<organism evidence="1 2">
    <name type="scientific">Clavelina lepadiformis</name>
    <name type="common">Light-bulb sea squirt</name>
    <name type="synonym">Ascidia lepadiformis</name>
    <dbReference type="NCBI Taxonomy" id="159417"/>
    <lineage>
        <taxon>Eukaryota</taxon>
        <taxon>Metazoa</taxon>
        <taxon>Chordata</taxon>
        <taxon>Tunicata</taxon>
        <taxon>Ascidiacea</taxon>
        <taxon>Aplousobranchia</taxon>
        <taxon>Clavelinidae</taxon>
        <taxon>Clavelina</taxon>
    </lineage>
</organism>
<accession>A0ABP0GD17</accession>
<keyword evidence="2" id="KW-1185">Reference proteome</keyword>
<name>A0ABP0GD17_CLALP</name>